<dbReference type="EMBL" id="JARK01001362">
    <property type="protein sequence ID" value="EYC18951.1"/>
    <property type="molecule type" value="Genomic_DNA"/>
</dbReference>
<evidence type="ECO:0000313" key="1">
    <source>
        <dbReference type="EMBL" id="EYC18951.1"/>
    </source>
</evidence>
<evidence type="ECO:0000313" key="2">
    <source>
        <dbReference type="Proteomes" id="UP000024635"/>
    </source>
</evidence>
<protein>
    <submittedName>
        <fullName evidence="1">Uncharacterized protein</fullName>
    </submittedName>
</protein>
<sequence length="84" mass="8960">MAFSALVGQGGSGSWNFPTACPKRTGSWNSPHCLTKEGLYPNVHATASPRRIRSLAFSPLPGQGGPVHWRFHQGGPYHSVSTTA</sequence>
<comment type="caution">
    <text evidence="1">The sequence shown here is derived from an EMBL/GenBank/DDBJ whole genome shotgun (WGS) entry which is preliminary data.</text>
</comment>
<reference evidence="2" key="1">
    <citation type="journal article" date="2015" name="Nat. Genet.">
        <title>The genome and transcriptome of the zoonotic hookworm Ancylostoma ceylanicum identify infection-specific gene families.</title>
        <authorList>
            <person name="Schwarz E.M."/>
            <person name="Hu Y."/>
            <person name="Antoshechkin I."/>
            <person name="Miller M.M."/>
            <person name="Sternberg P.W."/>
            <person name="Aroian R.V."/>
        </authorList>
    </citation>
    <scope>NUCLEOTIDE SEQUENCE</scope>
    <source>
        <strain evidence="2">HY135</strain>
    </source>
</reference>
<dbReference type="Proteomes" id="UP000024635">
    <property type="component" value="Unassembled WGS sequence"/>
</dbReference>
<gene>
    <name evidence="1" type="primary">Acey_s0026.g1474</name>
    <name evidence="1" type="ORF">Y032_0026g1474</name>
</gene>
<keyword evidence="2" id="KW-1185">Reference proteome</keyword>
<proteinExistence type="predicted"/>
<organism evidence="1 2">
    <name type="scientific">Ancylostoma ceylanicum</name>
    <dbReference type="NCBI Taxonomy" id="53326"/>
    <lineage>
        <taxon>Eukaryota</taxon>
        <taxon>Metazoa</taxon>
        <taxon>Ecdysozoa</taxon>
        <taxon>Nematoda</taxon>
        <taxon>Chromadorea</taxon>
        <taxon>Rhabditida</taxon>
        <taxon>Rhabditina</taxon>
        <taxon>Rhabditomorpha</taxon>
        <taxon>Strongyloidea</taxon>
        <taxon>Ancylostomatidae</taxon>
        <taxon>Ancylostomatinae</taxon>
        <taxon>Ancylostoma</taxon>
    </lineage>
</organism>
<dbReference type="AlphaFoldDB" id="A0A016UVF1"/>
<name>A0A016UVF1_9BILA</name>
<accession>A0A016UVF1</accession>